<evidence type="ECO:0000256" key="7">
    <source>
        <dbReference type="ARBA" id="ARBA00023065"/>
    </source>
</evidence>
<dbReference type="EMBL" id="QENQ01000001">
    <property type="protein sequence ID" value="PVX29785.1"/>
    <property type="molecule type" value="Genomic_DNA"/>
</dbReference>
<gene>
    <name evidence="12" type="primary">fluC</name>
    <name evidence="12" type="synonym">crcB</name>
    <name evidence="13" type="ORF">DD559_10980</name>
</gene>
<comment type="caution">
    <text evidence="13">The sequence shown here is derived from an EMBL/GenBank/DDBJ whole genome shotgun (WGS) entry which is preliminary data.</text>
</comment>
<dbReference type="GO" id="GO:0140114">
    <property type="term" value="P:cellular detoxification of fluoride"/>
    <property type="evidence" value="ECO:0007669"/>
    <property type="project" value="UniProtKB-UniRule"/>
</dbReference>
<evidence type="ECO:0000256" key="4">
    <source>
        <dbReference type="ARBA" id="ARBA00022692"/>
    </source>
</evidence>
<dbReference type="Proteomes" id="UP000245890">
    <property type="component" value="Unassembled WGS sequence"/>
</dbReference>
<dbReference type="AlphaFoldDB" id="A0A2U0SES9"/>
<dbReference type="OrthoDB" id="9806299at2"/>
<comment type="similarity">
    <text evidence="10 12">Belongs to the fluoride channel Fluc/FEX (TC 1.A.43) family.</text>
</comment>
<dbReference type="NCBIfam" id="TIGR00494">
    <property type="entry name" value="crcB"/>
    <property type="match status" value="1"/>
</dbReference>
<organism evidence="13 14">
    <name type="scientific">Sphingomonas pokkalii</name>
    <dbReference type="NCBI Taxonomy" id="2175090"/>
    <lineage>
        <taxon>Bacteria</taxon>
        <taxon>Pseudomonadati</taxon>
        <taxon>Pseudomonadota</taxon>
        <taxon>Alphaproteobacteria</taxon>
        <taxon>Sphingomonadales</taxon>
        <taxon>Sphingomonadaceae</taxon>
        <taxon>Sphingomonas</taxon>
    </lineage>
</organism>
<evidence type="ECO:0000256" key="2">
    <source>
        <dbReference type="ARBA" id="ARBA00022475"/>
    </source>
</evidence>
<comment type="catalytic activity">
    <reaction evidence="11">
        <text>fluoride(in) = fluoride(out)</text>
        <dbReference type="Rhea" id="RHEA:76159"/>
        <dbReference type="ChEBI" id="CHEBI:17051"/>
    </reaction>
    <physiologicalReaction direction="left-to-right" evidence="11">
        <dbReference type="Rhea" id="RHEA:76160"/>
    </physiologicalReaction>
</comment>
<keyword evidence="14" id="KW-1185">Reference proteome</keyword>
<dbReference type="Pfam" id="PF02537">
    <property type="entry name" value="CRCB"/>
    <property type="match status" value="1"/>
</dbReference>
<evidence type="ECO:0000256" key="11">
    <source>
        <dbReference type="ARBA" id="ARBA00035585"/>
    </source>
</evidence>
<dbReference type="RefSeq" id="WP_116469204.1">
    <property type="nucleotide sequence ID" value="NZ_QENQ01000001.1"/>
</dbReference>
<dbReference type="PANTHER" id="PTHR28259">
    <property type="entry name" value="FLUORIDE EXPORT PROTEIN 1-RELATED"/>
    <property type="match status" value="1"/>
</dbReference>
<feature type="transmembrane region" description="Helical" evidence="12">
    <location>
        <begin position="32"/>
        <end position="55"/>
    </location>
</feature>
<evidence type="ECO:0000256" key="6">
    <source>
        <dbReference type="ARBA" id="ARBA00023053"/>
    </source>
</evidence>
<comment type="subcellular location">
    <subcellularLocation>
        <location evidence="1 12">Cell membrane</location>
        <topology evidence="1 12">Multi-pass membrane protein</topology>
    </subcellularLocation>
</comment>
<dbReference type="GO" id="GO:0062054">
    <property type="term" value="F:fluoride channel activity"/>
    <property type="evidence" value="ECO:0007669"/>
    <property type="project" value="UniProtKB-UniRule"/>
</dbReference>
<protein>
    <recommendedName>
        <fullName evidence="12">Fluoride-specific ion channel FluC</fullName>
    </recommendedName>
</protein>
<evidence type="ECO:0000313" key="13">
    <source>
        <dbReference type="EMBL" id="PVX29785.1"/>
    </source>
</evidence>
<name>A0A2U0SES9_9SPHN</name>
<keyword evidence="12" id="KW-0479">Metal-binding</keyword>
<feature type="transmembrane region" description="Helical" evidence="12">
    <location>
        <begin position="67"/>
        <end position="85"/>
    </location>
</feature>
<keyword evidence="2 12" id="KW-1003">Cell membrane</keyword>
<dbReference type="NCBIfam" id="NF010791">
    <property type="entry name" value="PRK14195.1"/>
    <property type="match status" value="1"/>
</dbReference>
<comment type="function">
    <text evidence="12">Fluoride-specific ion channel. Important for reducing fluoride concentration in the cell, thus reducing its toxicity.</text>
</comment>
<evidence type="ECO:0000256" key="8">
    <source>
        <dbReference type="ARBA" id="ARBA00023136"/>
    </source>
</evidence>
<keyword evidence="4 12" id="KW-0812">Transmembrane</keyword>
<keyword evidence="5 12" id="KW-1133">Transmembrane helix</keyword>
<dbReference type="GO" id="GO:0046872">
    <property type="term" value="F:metal ion binding"/>
    <property type="evidence" value="ECO:0007669"/>
    <property type="project" value="UniProtKB-KW"/>
</dbReference>
<evidence type="ECO:0000256" key="1">
    <source>
        <dbReference type="ARBA" id="ARBA00004651"/>
    </source>
</evidence>
<dbReference type="HAMAP" id="MF_00454">
    <property type="entry name" value="FluC"/>
    <property type="match status" value="1"/>
</dbReference>
<evidence type="ECO:0000313" key="14">
    <source>
        <dbReference type="Proteomes" id="UP000245890"/>
    </source>
</evidence>
<feature type="binding site" evidence="12">
    <location>
        <position position="75"/>
    </location>
    <ligand>
        <name>Na(+)</name>
        <dbReference type="ChEBI" id="CHEBI:29101"/>
        <note>structural</note>
    </ligand>
</feature>
<keyword evidence="8 12" id="KW-0472">Membrane</keyword>
<keyword evidence="7 12" id="KW-0406">Ion transport</keyword>
<dbReference type="GO" id="GO:0005886">
    <property type="term" value="C:plasma membrane"/>
    <property type="evidence" value="ECO:0007669"/>
    <property type="project" value="UniProtKB-SubCell"/>
</dbReference>
<proteinExistence type="inferred from homology"/>
<accession>A0A2U0SES9</accession>
<evidence type="ECO:0000256" key="3">
    <source>
        <dbReference type="ARBA" id="ARBA00022519"/>
    </source>
</evidence>
<feature type="binding site" evidence="12">
    <location>
        <position position="78"/>
    </location>
    <ligand>
        <name>Na(+)</name>
        <dbReference type="ChEBI" id="CHEBI:29101"/>
        <note>structural</note>
    </ligand>
</feature>
<reference evidence="13 14" key="1">
    <citation type="submission" date="2018-05" db="EMBL/GenBank/DDBJ databases">
        <title>Description of Sphingomonas pokkalii sp nov, isolated from the rhizosphere of saline tolerant pokkali rice and its draft genome analysis.</title>
        <authorList>
            <person name="Menon R."/>
            <person name="Kumari S."/>
            <person name="Rameshkumar N."/>
        </authorList>
    </citation>
    <scope>NUCLEOTIDE SEQUENCE [LARGE SCALE GENOMIC DNA]</scope>
    <source>
        <strain evidence="13 14">L3B27</strain>
    </source>
</reference>
<comment type="activity regulation">
    <text evidence="12">Na(+) is not transported, but it plays an essential structural role and its presence is essential for fluoride channel function.</text>
</comment>
<evidence type="ECO:0000256" key="9">
    <source>
        <dbReference type="ARBA" id="ARBA00023303"/>
    </source>
</evidence>
<keyword evidence="12" id="KW-0813">Transport</keyword>
<keyword evidence="6 12" id="KW-0915">Sodium</keyword>
<dbReference type="InterPro" id="IPR003691">
    <property type="entry name" value="FluC"/>
</dbReference>
<evidence type="ECO:0000256" key="5">
    <source>
        <dbReference type="ARBA" id="ARBA00022989"/>
    </source>
</evidence>
<keyword evidence="3" id="KW-0997">Cell inner membrane</keyword>
<feature type="transmembrane region" description="Helical" evidence="12">
    <location>
        <begin position="97"/>
        <end position="121"/>
    </location>
</feature>
<evidence type="ECO:0000256" key="12">
    <source>
        <dbReference type="HAMAP-Rule" id="MF_00454"/>
    </source>
</evidence>
<dbReference type="PANTHER" id="PTHR28259:SF1">
    <property type="entry name" value="FLUORIDE EXPORT PROTEIN 1-RELATED"/>
    <property type="match status" value="1"/>
</dbReference>
<sequence>MPNLFLVMLGGAIGSAARYGVGRLGVALLGPAFPWGTLAANIIGGFLMGALAAGLLRFGQQAEQARLLLGVGVLGGFTTFSSFSLETFAMIQRGDLGVALGYVLASVVGAIGAVAIGMILARAVTA</sequence>
<evidence type="ECO:0000256" key="10">
    <source>
        <dbReference type="ARBA" id="ARBA00035120"/>
    </source>
</evidence>
<keyword evidence="9 12" id="KW-0407">Ion channel</keyword>